<dbReference type="Gene3D" id="1.10.510.10">
    <property type="entry name" value="Transferase(Phosphotransferase) domain 1"/>
    <property type="match status" value="1"/>
</dbReference>
<dbReference type="Proteomes" id="UP000030669">
    <property type="component" value="Unassembled WGS sequence"/>
</dbReference>
<evidence type="ECO:0000256" key="1">
    <source>
        <dbReference type="SAM" id="MobiDB-lite"/>
    </source>
</evidence>
<feature type="compositionally biased region" description="Basic residues" evidence="1">
    <location>
        <begin position="52"/>
        <end position="61"/>
    </location>
</feature>
<proteinExistence type="predicted"/>
<feature type="compositionally biased region" description="Polar residues" evidence="1">
    <location>
        <begin position="751"/>
        <end position="775"/>
    </location>
</feature>
<dbReference type="OrthoDB" id="3271139at2759"/>
<dbReference type="HOGENOM" id="CLU_014053_0_0_1"/>
<dbReference type="Pfam" id="PF17667">
    <property type="entry name" value="Pkinase_fungal"/>
    <property type="match status" value="1"/>
</dbReference>
<feature type="region of interest" description="Disordered" evidence="1">
    <location>
        <begin position="465"/>
        <end position="484"/>
    </location>
</feature>
<dbReference type="GO" id="GO:0004672">
    <property type="term" value="F:protein kinase activity"/>
    <property type="evidence" value="ECO:0007669"/>
    <property type="project" value="InterPro"/>
</dbReference>
<accession>S7RDJ0</accession>
<gene>
    <name evidence="3" type="ORF">GLOTRDRAFT_141477</name>
</gene>
<dbReference type="SUPFAM" id="SSF56112">
    <property type="entry name" value="Protein kinase-like (PK-like)"/>
    <property type="match status" value="1"/>
</dbReference>
<feature type="region of interest" description="Disordered" evidence="1">
    <location>
        <begin position="719"/>
        <end position="805"/>
    </location>
</feature>
<feature type="compositionally biased region" description="Pro residues" evidence="1">
    <location>
        <begin position="1"/>
        <end position="27"/>
    </location>
</feature>
<keyword evidence="4" id="KW-1185">Reference proteome</keyword>
<dbReference type="EMBL" id="KB469315">
    <property type="protein sequence ID" value="EPQ50479.1"/>
    <property type="molecule type" value="Genomic_DNA"/>
</dbReference>
<feature type="compositionally biased region" description="Polar residues" evidence="1">
    <location>
        <begin position="786"/>
        <end position="805"/>
    </location>
</feature>
<feature type="domain" description="Fungal-type protein kinase" evidence="2">
    <location>
        <begin position="243"/>
        <end position="634"/>
    </location>
</feature>
<dbReference type="GeneID" id="19304781"/>
<dbReference type="InterPro" id="IPR011009">
    <property type="entry name" value="Kinase-like_dom_sf"/>
</dbReference>
<feature type="compositionally biased region" description="Polar residues" evidence="1">
    <location>
        <begin position="66"/>
        <end position="75"/>
    </location>
</feature>
<evidence type="ECO:0000313" key="4">
    <source>
        <dbReference type="Proteomes" id="UP000030669"/>
    </source>
</evidence>
<dbReference type="InterPro" id="IPR040976">
    <property type="entry name" value="Pkinase_fungal"/>
</dbReference>
<reference evidence="3 4" key="1">
    <citation type="journal article" date="2012" name="Science">
        <title>The Paleozoic origin of enzymatic lignin decomposition reconstructed from 31 fungal genomes.</title>
        <authorList>
            <person name="Floudas D."/>
            <person name="Binder M."/>
            <person name="Riley R."/>
            <person name="Barry K."/>
            <person name="Blanchette R.A."/>
            <person name="Henrissat B."/>
            <person name="Martinez A.T."/>
            <person name="Otillar R."/>
            <person name="Spatafora J.W."/>
            <person name="Yadav J.S."/>
            <person name="Aerts A."/>
            <person name="Benoit I."/>
            <person name="Boyd A."/>
            <person name="Carlson A."/>
            <person name="Copeland A."/>
            <person name="Coutinho P.M."/>
            <person name="de Vries R.P."/>
            <person name="Ferreira P."/>
            <person name="Findley K."/>
            <person name="Foster B."/>
            <person name="Gaskell J."/>
            <person name="Glotzer D."/>
            <person name="Gorecki P."/>
            <person name="Heitman J."/>
            <person name="Hesse C."/>
            <person name="Hori C."/>
            <person name="Igarashi K."/>
            <person name="Jurgens J.A."/>
            <person name="Kallen N."/>
            <person name="Kersten P."/>
            <person name="Kohler A."/>
            <person name="Kuees U."/>
            <person name="Kumar T.K.A."/>
            <person name="Kuo A."/>
            <person name="LaButti K."/>
            <person name="Larrondo L.F."/>
            <person name="Lindquist E."/>
            <person name="Ling A."/>
            <person name="Lombard V."/>
            <person name="Lucas S."/>
            <person name="Lundell T."/>
            <person name="Martin R."/>
            <person name="McLaughlin D.J."/>
            <person name="Morgenstern I."/>
            <person name="Morin E."/>
            <person name="Murat C."/>
            <person name="Nagy L.G."/>
            <person name="Nolan M."/>
            <person name="Ohm R.A."/>
            <person name="Patyshakuliyeva A."/>
            <person name="Rokas A."/>
            <person name="Ruiz-Duenas F.J."/>
            <person name="Sabat G."/>
            <person name="Salamov A."/>
            <person name="Samejima M."/>
            <person name="Schmutz J."/>
            <person name="Slot J.C."/>
            <person name="St John F."/>
            <person name="Stenlid J."/>
            <person name="Sun H."/>
            <person name="Sun S."/>
            <person name="Syed K."/>
            <person name="Tsang A."/>
            <person name="Wiebenga A."/>
            <person name="Young D."/>
            <person name="Pisabarro A."/>
            <person name="Eastwood D.C."/>
            <person name="Martin F."/>
            <person name="Cullen D."/>
            <person name="Grigoriev I.V."/>
            <person name="Hibbett D.S."/>
        </authorList>
    </citation>
    <scope>NUCLEOTIDE SEQUENCE [LARGE SCALE GENOMIC DNA]</scope>
    <source>
        <strain evidence="3 4">ATCC 11539</strain>
    </source>
</reference>
<dbReference type="AlphaFoldDB" id="S7RDJ0"/>
<dbReference type="RefSeq" id="XP_007871016.1">
    <property type="nucleotide sequence ID" value="XM_007872825.1"/>
</dbReference>
<dbReference type="eggNOG" id="ENOG502SXF9">
    <property type="taxonomic scope" value="Eukaryota"/>
</dbReference>
<dbReference type="InterPro" id="IPR008266">
    <property type="entry name" value="Tyr_kinase_AS"/>
</dbReference>
<dbReference type="KEGG" id="gtr:GLOTRDRAFT_141477"/>
<name>S7RDJ0_GLOTA</name>
<feature type="region of interest" description="Disordered" evidence="1">
    <location>
        <begin position="1"/>
        <end position="96"/>
    </location>
</feature>
<protein>
    <recommendedName>
        <fullName evidence="2">Fungal-type protein kinase domain-containing protein</fullName>
    </recommendedName>
</protein>
<evidence type="ECO:0000313" key="3">
    <source>
        <dbReference type="EMBL" id="EPQ50479.1"/>
    </source>
</evidence>
<organism evidence="3 4">
    <name type="scientific">Gloeophyllum trabeum (strain ATCC 11539 / FP-39264 / Madison 617)</name>
    <name type="common">Brown rot fungus</name>
    <dbReference type="NCBI Taxonomy" id="670483"/>
    <lineage>
        <taxon>Eukaryota</taxon>
        <taxon>Fungi</taxon>
        <taxon>Dikarya</taxon>
        <taxon>Basidiomycota</taxon>
        <taxon>Agaricomycotina</taxon>
        <taxon>Agaricomycetes</taxon>
        <taxon>Gloeophyllales</taxon>
        <taxon>Gloeophyllaceae</taxon>
        <taxon>Gloeophyllum</taxon>
    </lineage>
</organism>
<sequence length="805" mass="90103">MATPPPPSPSVAPPSPSSGPPDSPRPTTPDATLESAAANVSNAPATPTAGKITKKPAHTTPHKLQDSLTSVTQYESSKREKGFHRTVSGSEAAKHTHSAMKLDSFLSLCFPNTEHNEVFDTFKDTHLEEFQQRLGKVKLGPKHNRERPMYARISNALQYVFDTLNADGNLLDLYVQDVSRDLQSGDQNLREIAPDLDIRLKNDKGDGLPWTQALGIIEVKKTRAEDPLQEDRVTPRMAQGHVATWNQTMEQATVAFQARPRCHLMGIGFYHEIARFYRWDRSTVTFSTSFEYKVDCKPLVKFLYGFSTFGLAGTGIDTTITCPVPDAIPRPILKRKFDDAMKDNLIDPMKVIKDEELRSSSFLISVPLNEEARSESRWAEKYVTLGKPLFTSRSLHGRGTRTWLAMQTAVIDSRHAEGYQPERYVIIKDSWRDSDRLPESEIYEKIHKGGHMFGVARCRRGVDVVPRPPQETEDSGPPKEAVNTHRTCASSLNELRTKAGLKAKYVERIHYRCILESVGIPLTRFRSTRELLEAVRDAVKGHEGMLAKNILHRDISVNNIMINAYPNEIYTEKGFLIDPEYAAFLKDKTATSDLRRITGTIQFIAVALQQKLESDGQHKAWHDLESVYWVLIYTAGRHTKTNIPVLARIFDGEDGDGKSSFVTKRCTTITVDGHAPLTELLREYGKLVQTHYLPDEVPVEYRNKLTHDAVLKLFEDALNSPDWPTDDPPALPYELGADTTTQRNHDIAKEITSTTRSAQESGMSGTAQSGGSKQSSARKRKPSVQRAESSGQDKAQSSGSKRARK</sequence>
<dbReference type="PANTHER" id="PTHR38248:SF2">
    <property type="entry name" value="FUNK1 11"/>
    <property type="match status" value="1"/>
</dbReference>
<dbReference type="PROSITE" id="PS00109">
    <property type="entry name" value="PROTEIN_KINASE_TYR"/>
    <property type="match status" value="1"/>
</dbReference>
<dbReference type="OMA" id="RRERSHM"/>
<dbReference type="PANTHER" id="PTHR38248">
    <property type="entry name" value="FUNK1 6"/>
    <property type="match status" value="1"/>
</dbReference>
<evidence type="ECO:0000259" key="2">
    <source>
        <dbReference type="Pfam" id="PF17667"/>
    </source>
</evidence>